<comment type="caution">
    <text evidence="2">The sequence shown here is derived from an EMBL/GenBank/DDBJ whole genome shotgun (WGS) entry which is preliminary data.</text>
</comment>
<reference evidence="2 3" key="1">
    <citation type="journal article" date="2019" name="Mol. Ecol. Resour.">
        <title>Chromosome-level genome assembly of Triplophysa tibetana, a fish adapted to the harsh high-altitude environment of the Tibetan Plateau.</title>
        <authorList>
            <person name="Yang X."/>
            <person name="Liu H."/>
            <person name="Ma Z."/>
            <person name="Zou Y."/>
            <person name="Zou M."/>
            <person name="Mao Y."/>
            <person name="Li X."/>
            <person name="Wang H."/>
            <person name="Chen T."/>
            <person name="Wang W."/>
            <person name="Yang R."/>
        </authorList>
    </citation>
    <scope>NUCLEOTIDE SEQUENCE [LARGE SCALE GENOMIC DNA]</scope>
    <source>
        <strain evidence="2">TTIB1903HZAU</strain>
        <tissue evidence="2">Muscle</tissue>
    </source>
</reference>
<accession>A0A5A9PCS7</accession>
<proteinExistence type="predicted"/>
<gene>
    <name evidence="2" type="ORF">E1301_Tti011743</name>
</gene>
<dbReference type="AlphaFoldDB" id="A0A5A9PCS7"/>
<evidence type="ECO:0000256" key="1">
    <source>
        <dbReference type="SAM" id="MobiDB-lite"/>
    </source>
</evidence>
<feature type="region of interest" description="Disordered" evidence="1">
    <location>
        <begin position="93"/>
        <end position="113"/>
    </location>
</feature>
<sequence length="224" mass="24794">MHFGGGGRADGTPARDCSRGGVTDGDEAEGRVSIKTALLLSRAPKGNIEKASHDSCCTISCAFIRTAEPGMTDHINVHVRGTERNNIYKKHGKTLPMGARRPHGSTAQNDREYMASPCPPAEYSSHLMGKKSTDEQRRLEDPGGDVERFIDQHDMDPLFLRALEALVRGRTEQTSAQGSARETGASQLLHRLLATARQWEEDQEIDRQLKQEEQLFLQAFGRKP</sequence>
<dbReference type="Proteomes" id="UP000324632">
    <property type="component" value="Chromosome 6"/>
</dbReference>
<dbReference type="EMBL" id="SOYY01000006">
    <property type="protein sequence ID" value="KAA0719830.1"/>
    <property type="molecule type" value="Genomic_DNA"/>
</dbReference>
<organism evidence="2 3">
    <name type="scientific">Triplophysa tibetana</name>
    <dbReference type="NCBI Taxonomy" id="1572043"/>
    <lineage>
        <taxon>Eukaryota</taxon>
        <taxon>Metazoa</taxon>
        <taxon>Chordata</taxon>
        <taxon>Craniata</taxon>
        <taxon>Vertebrata</taxon>
        <taxon>Euteleostomi</taxon>
        <taxon>Actinopterygii</taxon>
        <taxon>Neopterygii</taxon>
        <taxon>Teleostei</taxon>
        <taxon>Ostariophysi</taxon>
        <taxon>Cypriniformes</taxon>
        <taxon>Nemacheilidae</taxon>
        <taxon>Triplophysa</taxon>
    </lineage>
</organism>
<evidence type="ECO:0000313" key="2">
    <source>
        <dbReference type="EMBL" id="KAA0719830.1"/>
    </source>
</evidence>
<feature type="region of interest" description="Disordered" evidence="1">
    <location>
        <begin position="1"/>
        <end position="28"/>
    </location>
</feature>
<evidence type="ECO:0000313" key="3">
    <source>
        <dbReference type="Proteomes" id="UP000324632"/>
    </source>
</evidence>
<protein>
    <submittedName>
        <fullName evidence="2">Uncharacterized protein</fullName>
    </submittedName>
</protein>
<name>A0A5A9PCS7_9TELE</name>
<keyword evidence="3" id="KW-1185">Reference proteome</keyword>